<dbReference type="GO" id="GO:0000287">
    <property type="term" value="F:magnesium ion binding"/>
    <property type="evidence" value="ECO:0007669"/>
    <property type="project" value="TreeGrafter"/>
</dbReference>
<evidence type="ECO:0000256" key="12">
    <source>
        <dbReference type="ARBA" id="ARBA00022842"/>
    </source>
</evidence>
<keyword evidence="9 15" id="KW-0479">Metal-binding</keyword>
<reference evidence="17 18" key="1">
    <citation type="submission" date="2016-11" db="EMBL/GenBank/DDBJ databases">
        <authorList>
            <person name="Varghese N."/>
            <person name="Submissions S."/>
        </authorList>
    </citation>
    <scope>NUCLEOTIDE SEQUENCE [LARGE SCALE GENOMIC DNA]</scope>
    <source>
        <strain evidence="17 18">DSM 28249</strain>
    </source>
</reference>
<dbReference type="PANTHER" id="PTHR43340">
    <property type="entry name" value="HYPOXANTHINE-GUANINE PHOSPHORIBOSYLTRANSFERASE"/>
    <property type="match status" value="1"/>
</dbReference>
<dbReference type="GO" id="GO:0052657">
    <property type="term" value="F:guanine phosphoribosyltransferase activity"/>
    <property type="evidence" value="ECO:0007669"/>
    <property type="project" value="RHEA"/>
</dbReference>
<accession>A0A1M7GUQ4</accession>
<dbReference type="EMBL" id="FRCB01000005">
    <property type="protein sequence ID" value="SHM19818.1"/>
    <property type="molecule type" value="Genomic_DNA"/>
</dbReference>
<keyword evidence="12 15" id="KW-0460">Magnesium</keyword>
<proteinExistence type="inferred from homology"/>
<comment type="cofactor">
    <cofactor evidence="1 15">
        <name>Mg(2+)</name>
        <dbReference type="ChEBI" id="CHEBI:18420"/>
    </cofactor>
</comment>
<dbReference type="Pfam" id="PF00156">
    <property type="entry name" value="Pribosyltran"/>
    <property type="match status" value="1"/>
</dbReference>
<dbReference type="CDD" id="cd06223">
    <property type="entry name" value="PRTases_typeI"/>
    <property type="match status" value="1"/>
</dbReference>
<keyword evidence="18" id="KW-1185">Reference proteome</keyword>
<dbReference type="GO" id="GO:0032263">
    <property type="term" value="P:GMP salvage"/>
    <property type="evidence" value="ECO:0007669"/>
    <property type="project" value="TreeGrafter"/>
</dbReference>
<evidence type="ECO:0000256" key="4">
    <source>
        <dbReference type="ARBA" id="ARBA00008391"/>
    </source>
</evidence>
<dbReference type="RefSeq" id="WP_149779716.1">
    <property type="nucleotide sequence ID" value="NZ_FRCB01000005.1"/>
</dbReference>
<dbReference type="FunFam" id="3.40.50.2020:FF:000006">
    <property type="entry name" value="Hypoxanthine phosphoribosyltransferase"/>
    <property type="match status" value="1"/>
</dbReference>
<dbReference type="Gene3D" id="3.40.50.2020">
    <property type="match status" value="1"/>
</dbReference>
<evidence type="ECO:0000256" key="15">
    <source>
        <dbReference type="RuleBase" id="RU364099"/>
    </source>
</evidence>
<dbReference type="NCBIfam" id="TIGR01203">
    <property type="entry name" value="HGPRTase"/>
    <property type="match status" value="1"/>
</dbReference>
<dbReference type="GO" id="GO:0032264">
    <property type="term" value="P:IMP salvage"/>
    <property type="evidence" value="ECO:0007669"/>
    <property type="project" value="UniProtKB-UniPathway"/>
</dbReference>
<evidence type="ECO:0000259" key="16">
    <source>
        <dbReference type="Pfam" id="PF00156"/>
    </source>
</evidence>
<dbReference type="InterPro" id="IPR000836">
    <property type="entry name" value="PRTase_dom"/>
</dbReference>
<dbReference type="GO" id="GO:0046100">
    <property type="term" value="P:hypoxanthine metabolic process"/>
    <property type="evidence" value="ECO:0007669"/>
    <property type="project" value="TreeGrafter"/>
</dbReference>
<dbReference type="PANTHER" id="PTHR43340:SF1">
    <property type="entry name" value="HYPOXANTHINE PHOSPHORIBOSYLTRANSFERASE"/>
    <property type="match status" value="1"/>
</dbReference>
<gene>
    <name evidence="17" type="ORF">SAMN05443432_105152</name>
</gene>
<dbReference type="InterPro" id="IPR029057">
    <property type="entry name" value="PRTase-like"/>
</dbReference>
<name>A0A1M7GUQ4_9RHOB</name>
<dbReference type="GO" id="GO:0005829">
    <property type="term" value="C:cytosol"/>
    <property type="evidence" value="ECO:0007669"/>
    <property type="project" value="TreeGrafter"/>
</dbReference>
<dbReference type="InterPro" id="IPR050408">
    <property type="entry name" value="HGPRT"/>
</dbReference>
<dbReference type="AlphaFoldDB" id="A0A1M7GUQ4"/>
<evidence type="ECO:0000256" key="13">
    <source>
        <dbReference type="ARBA" id="ARBA00048811"/>
    </source>
</evidence>
<protein>
    <recommendedName>
        <fullName evidence="5 15">Hypoxanthine phosphoribosyltransferase</fullName>
        <ecNumber evidence="5 15">2.4.2.8</ecNumber>
    </recommendedName>
</protein>
<evidence type="ECO:0000256" key="14">
    <source>
        <dbReference type="ARBA" id="ARBA00049402"/>
    </source>
</evidence>
<keyword evidence="7 15" id="KW-0328">Glycosyltransferase</keyword>
<evidence type="ECO:0000313" key="17">
    <source>
        <dbReference type="EMBL" id="SHM19818.1"/>
    </source>
</evidence>
<dbReference type="GO" id="GO:0006178">
    <property type="term" value="P:guanine salvage"/>
    <property type="evidence" value="ECO:0007669"/>
    <property type="project" value="TreeGrafter"/>
</dbReference>
<evidence type="ECO:0000256" key="9">
    <source>
        <dbReference type="ARBA" id="ARBA00022723"/>
    </source>
</evidence>
<dbReference type="Proteomes" id="UP000322545">
    <property type="component" value="Unassembled WGS sequence"/>
</dbReference>
<evidence type="ECO:0000313" key="18">
    <source>
        <dbReference type="Proteomes" id="UP000322545"/>
    </source>
</evidence>
<dbReference type="GO" id="GO:0004422">
    <property type="term" value="F:hypoxanthine phosphoribosyltransferase activity"/>
    <property type="evidence" value="ECO:0007669"/>
    <property type="project" value="InterPro"/>
</dbReference>
<evidence type="ECO:0000256" key="11">
    <source>
        <dbReference type="ARBA" id="ARBA00022741"/>
    </source>
</evidence>
<evidence type="ECO:0000256" key="7">
    <source>
        <dbReference type="ARBA" id="ARBA00022676"/>
    </source>
</evidence>
<comment type="catalytic activity">
    <reaction evidence="13">
        <text>GMP + diphosphate = guanine + 5-phospho-alpha-D-ribose 1-diphosphate</text>
        <dbReference type="Rhea" id="RHEA:25424"/>
        <dbReference type="ChEBI" id="CHEBI:16235"/>
        <dbReference type="ChEBI" id="CHEBI:33019"/>
        <dbReference type="ChEBI" id="CHEBI:58017"/>
        <dbReference type="ChEBI" id="CHEBI:58115"/>
        <dbReference type="EC" id="2.4.2.8"/>
    </reaction>
    <physiologicalReaction direction="right-to-left" evidence="13">
        <dbReference type="Rhea" id="RHEA:25426"/>
    </physiologicalReaction>
</comment>
<dbReference type="InterPro" id="IPR005904">
    <property type="entry name" value="Hxn_phspho_trans"/>
</dbReference>
<evidence type="ECO:0000256" key="6">
    <source>
        <dbReference type="ARBA" id="ARBA00022490"/>
    </source>
</evidence>
<keyword evidence="6 15" id="KW-0963">Cytoplasm</keyword>
<evidence type="ECO:0000256" key="3">
    <source>
        <dbReference type="ARBA" id="ARBA00004669"/>
    </source>
</evidence>
<comment type="pathway">
    <text evidence="3 15">Purine metabolism; IMP biosynthesis via salvage pathway; IMP from hypoxanthine: step 1/1.</text>
</comment>
<dbReference type="GO" id="GO:0006166">
    <property type="term" value="P:purine ribonucleoside salvage"/>
    <property type="evidence" value="ECO:0007669"/>
    <property type="project" value="UniProtKB-KW"/>
</dbReference>
<comment type="similarity">
    <text evidence="4 15">Belongs to the purine/pyrimidine phosphoribosyltransferase family.</text>
</comment>
<feature type="domain" description="Phosphoribosyltransferase" evidence="16">
    <location>
        <begin position="16"/>
        <end position="162"/>
    </location>
</feature>
<dbReference type="EC" id="2.4.2.8" evidence="5 15"/>
<comment type="catalytic activity">
    <reaction evidence="14">
        <text>IMP + diphosphate = hypoxanthine + 5-phospho-alpha-D-ribose 1-diphosphate</text>
        <dbReference type="Rhea" id="RHEA:17973"/>
        <dbReference type="ChEBI" id="CHEBI:17368"/>
        <dbReference type="ChEBI" id="CHEBI:33019"/>
        <dbReference type="ChEBI" id="CHEBI:58017"/>
        <dbReference type="ChEBI" id="CHEBI:58053"/>
        <dbReference type="EC" id="2.4.2.8"/>
    </reaction>
    <physiologicalReaction direction="right-to-left" evidence="14">
        <dbReference type="Rhea" id="RHEA:17975"/>
    </physiologicalReaction>
</comment>
<evidence type="ECO:0000256" key="5">
    <source>
        <dbReference type="ARBA" id="ARBA00011895"/>
    </source>
</evidence>
<dbReference type="GO" id="GO:0000166">
    <property type="term" value="F:nucleotide binding"/>
    <property type="evidence" value="ECO:0007669"/>
    <property type="project" value="UniProtKB-KW"/>
</dbReference>
<dbReference type="SUPFAM" id="SSF53271">
    <property type="entry name" value="PRTase-like"/>
    <property type="match status" value="1"/>
</dbReference>
<dbReference type="UniPathway" id="UPA00591">
    <property type="reaction ID" value="UER00648"/>
</dbReference>
<organism evidence="17 18">
    <name type="scientific">Roseovarius litoreus</name>
    <dbReference type="NCBI Taxonomy" id="1155722"/>
    <lineage>
        <taxon>Bacteria</taxon>
        <taxon>Pseudomonadati</taxon>
        <taxon>Pseudomonadota</taxon>
        <taxon>Alphaproteobacteria</taxon>
        <taxon>Rhodobacterales</taxon>
        <taxon>Roseobacteraceae</taxon>
        <taxon>Roseovarius</taxon>
    </lineage>
</organism>
<evidence type="ECO:0000256" key="8">
    <source>
        <dbReference type="ARBA" id="ARBA00022679"/>
    </source>
</evidence>
<keyword evidence="11 15" id="KW-0547">Nucleotide-binding</keyword>
<evidence type="ECO:0000256" key="1">
    <source>
        <dbReference type="ARBA" id="ARBA00001946"/>
    </source>
</evidence>
<sequence length="180" mass="19933">MPEHAHEIVPLLPRETIALRIASLAREIDADFAGTERLVVIVLLRGAFIFAADLSRAITLDQEIDFMEVSSYGNATKSSGKIDILKQIRTDIAGRDVLVVDDILDTGHTLAHVLDLLRAQKPAKLRSIVLLDKPSRREVDIAADWTGFEIPDAFVIGYGIDYAQHGRNLPFVGMVQFKDT</sequence>
<keyword evidence="10 15" id="KW-0660">Purine salvage</keyword>
<evidence type="ECO:0000256" key="2">
    <source>
        <dbReference type="ARBA" id="ARBA00004496"/>
    </source>
</evidence>
<keyword evidence="8 15" id="KW-0808">Transferase</keyword>
<comment type="subcellular location">
    <subcellularLocation>
        <location evidence="2 15">Cytoplasm</location>
    </subcellularLocation>
</comment>
<evidence type="ECO:0000256" key="10">
    <source>
        <dbReference type="ARBA" id="ARBA00022726"/>
    </source>
</evidence>